<accession>C3ZE92</accession>
<dbReference type="AlphaFoldDB" id="C3ZE92"/>
<dbReference type="InParanoid" id="C3ZE92"/>
<evidence type="ECO:0000313" key="2">
    <source>
        <dbReference type="EMBL" id="EEN49048.1"/>
    </source>
</evidence>
<organism>
    <name type="scientific">Branchiostoma floridae</name>
    <name type="common">Florida lancelet</name>
    <name type="synonym">Amphioxus</name>
    <dbReference type="NCBI Taxonomy" id="7739"/>
    <lineage>
        <taxon>Eukaryota</taxon>
        <taxon>Metazoa</taxon>
        <taxon>Chordata</taxon>
        <taxon>Cephalochordata</taxon>
        <taxon>Leptocardii</taxon>
        <taxon>Amphioxiformes</taxon>
        <taxon>Branchiostomatidae</taxon>
        <taxon>Branchiostoma</taxon>
    </lineage>
</organism>
<sequence>MAPRPQRRSLPCRYHGDITQVQQVGMPRQWVKSDGGDPRRYPTPRPSCRRGSRARIQAGPGATGGPQPYPTKPPARLQPGESGRKPGWGLAGKGLGAGTDIWRTPGENSSVDFISTSATQLESYLFCLPPPKNVSPSRIQRTSRIDNQNGNQAQNERITN</sequence>
<name>C3ZE92_BRAFL</name>
<reference evidence="2" key="1">
    <citation type="journal article" date="2008" name="Nature">
        <title>The amphioxus genome and the evolution of the chordate karyotype.</title>
        <authorList>
            <consortium name="US DOE Joint Genome Institute (JGI-PGF)"/>
            <person name="Putnam N.H."/>
            <person name="Butts T."/>
            <person name="Ferrier D.E.K."/>
            <person name="Furlong R.F."/>
            <person name="Hellsten U."/>
            <person name="Kawashima T."/>
            <person name="Robinson-Rechavi M."/>
            <person name="Shoguchi E."/>
            <person name="Terry A."/>
            <person name="Yu J.-K."/>
            <person name="Benito-Gutierrez E.L."/>
            <person name="Dubchak I."/>
            <person name="Garcia-Fernandez J."/>
            <person name="Gibson-Brown J.J."/>
            <person name="Grigoriev I.V."/>
            <person name="Horton A.C."/>
            <person name="de Jong P.J."/>
            <person name="Jurka J."/>
            <person name="Kapitonov V.V."/>
            <person name="Kohara Y."/>
            <person name="Kuroki Y."/>
            <person name="Lindquist E."/>
            <person name="Lucas S."/>
            <person name="Osoegawa K."/>
            <person name="Pennacchio L.A."/>
            <person name="Salamov A.A."/>
            <person name="Satou Y."/>
            <person name="Sauka-Spengler T."/>
            <person name="Schmutz J."/>
            <person name="Shin-I T."/>
            <person name="Toyoda A."/>
            <person name="Bronner-Fraser M."/>
            <person name="Fujiyama A."/>
            <person name="Holland L.Z."/>
            <person name="Holland P.W.H."/>
            <person name="Satoh N."/>
            <person name="Rokhsar D.S."/>
        </authorList>
    </citation>
    <scope>NUCLEOTIDE SEQUENCE [LARGE SCALE GENOMIC DNA]</scope>
    <source>
        <strain evidence="2">S238N-H82</strain>
        <tissue evidence="2">Testes</tissue>
    </source>
</reference>
<dbReference type="EMBL" id="GG666612">
    <property type="protein sequence ID" value="EEN49048.1"/>
    <property type="molecule type" value="Genomic_DNA"/>
</dbReference>
<evidence type="ECO:0000256" key="1">
    <source>
        <dbReference type="SAM" id="MobiDB-lite"/>
    </source>
</evidence>
<feature type="compositionally biased region" description="Polar residues" evidence="1">
    <location>
        <begin position="134"/>
        <end position="160"/>
    </location>
</feature>
<feature type="region of interest" description="Disordered" evidence="1">
    <location>
        <begin position="129"/>
        <end position="160"/>
    </location>
</feature>
<feature type="region of interest" description="Disordered" evidence="1">
    <location>
        <begin position="1"/>
        <end position="108"/>
    </location>
</feature>
<proteinExistence type="predicted"/>
<gene>
    <name evidence="2" type="ORF">BRAFLDRAFT_74365</name>
</gene>
<protein>
    <submittedName>
        <fullName evidence="2">Uncharacterized protein</fullName>
    </submittedName>
</protein>